<evidence type="ECO:0000259" key="5">
    <source>
        <dbReference type="PROSITE" id="PS50923"/>
    </source>
</evidence>
<feature type="domain" description="G-protein coupled receptors family 2 profile 1" evidence="4">
    <location>
        <begin position="178"/>
        <end position="280"/>
    </location>
</feature>
<feature type="signal peptide" evidence="3">
    <location>
        <begin position="1"/>
        <end position="16"/>
    </location>
</feature>
<dbReference type="EMBL" id="JQ700360">
    <property type="protein sequence ID" value="AFK75460.1"/>
    <property type="molecule type" value="mRNA"/>
</dbReference>
<feature type="disulfide bond" evidence="2">
    <location>
        <begin position="237"/>
        <end position="264"/>
    </location>
</feature>
<dbReference type="Gene3D" id="2.10.70.10">
    <property type="entry name" value="Complement Module, domain 1"/>
    <property type="match status" value="1"/>
</dbReference>
<dbReference type="CDD" id="cd00033">
    <property type="entry name" value="CCP"/>
    <property type="match status" value="1"/>
</dbReference>
<evidence type="ECO:0000256" key="2">
    <source>
        <dbReference type="PROSITE-ProRule" id="PRU00302"/>
    </source>
</evidence>
<proteinExistence type="evidence at transcript level"/>
<keyword evidence="2" id="KW-0768">Sushi</keyword>
<dbReference type="InterPro" id="IPR000436">
    <property type="entry name" value="Sushi_SCR_CCP_dom"/>
</dbReference>
<feature type="chain" id="PRO_5004053496" evidence="3">
    <location>
        <begin position="17"/>
        <end position="342"/>
    </location>
</feature>
<keyword evidence="1 2" id="KW-1015">Disulfide bond</keyword>
<evidence type="ECO:0000313" key="6">
    <source>
        <dbReference type="EMBL" id="AFK75460.1"/>
    </source>
</evidence>
<dbReference type="Pfam" id="PF00084">
    <property type="entry name" value="Sushi"/>
    <property type="match status" value="1"/>
</dbReference>
<sequence length="342" mass="38533">MRIFLCSILIPFVALATEGENEGQEPTETSKQPIRTLYLGHAIGYQPIMEQYFLIRSVPAIKDYVPWSPVVPGTYIQFDLESTPLQIKTNSTAGSGELIAVYTYTADLSYIGGVLVQFNSPIQYIISYCNTSWASLSVQPGDEADKIWTIWKTATALSIECNGVEVLNYQFSDSVGAKCASQWGGDVVEKIAFDSIYETASDSYRAKPTACPGFTEEGSVQGSWNDTDIGQTVTIECQKTYVRDGISERTCNSDVEWNIDAPLCRQLERTRNKNNCIMFHNAMFPRQLFSWPSNVKVWQTFPFIYESLKRRFCDRDTSRMQNCRILNPYAFLQKASGGENIN</sequence>
<dbReference type="InterPro" id="IPR001879">
    <property type="entry name" value="GPCR_2_extracellular_dom"/>
</dbReference>
<name>M4H1W4_PLEBA</name>
<comment type="caution">
    <text evidence="2">Lacks conserved residue(s) required for the propagation of feature annotation.</text>
</comment>
<dbReference type="SMART" id="SM00032">
    <property type="entry name" value="CCP"/>
    <property type="match status" value="1"/>
</dbReference>
<keyword evidence="3" id="KW-0732">Signal</keyword>
<organism evidence="6">
    <name type="scientific">Pleurobrachia bachei</name>
    <name type="common">Sea gooseberry</name>
    <dbReference type="NCBI Taxonomy" id="34499"/>
    <lineage>
        <taxon>Eukaryota</taxon>
        <taxon>Metazoa</taxon>
        <taxon>Ctenophora</taxon>
        <taxon>Tentaculata</taxon>
        <taxon>Cydippida</taxon>
        <taxon>Pleurobrachiidae</taxon>
        <taxon>Pleurobrachia</taxon>
    </lineage>
</organism>
<dbReference type="InterPro" id="IPR035976">
    <property type="entry name" value="Sushi/SCR/CCP_sf"/>
</dbReference>
<dbReference type="PROSITE" id="PS50227">
    <property type="entry name" value="G_PROTEIN_RECEP_F2_3"/>
    <property type="match status" value="1"/>
</dbReference>
<dbReference type="AlphaFoldDB" id="M4H1W4"/>
<accession>M4H1W4</accession>
<evidence type="ECO:0000256" key="1">
    <source>
        <dbReference type="ARBA" id="ARBA00023157"/>
    </source>
</evidence>
<dbReference type="PROSITE" id="PS50923">
    <property type="entry name" value="SUSHI"/>
    <property type="match status" value="1"/>
</dbReference>
<dbReference type="GO" id="GO:0004930">
    <property type="term" value="F:G protein-coupled receptor activity"/>
    <property type="evidence" value="ECO:0007669"/>
    <property type="project" value="InterPro"/>
</dbReference>
<reference evidence="6" key="1">
    <citation type="submission" date="2012-02" db="EMBL/GenBank/DDBJ databases">
        <title>The genome of the ctenophore, Pleurobrachia bachei.</title>
        <authorList>
            <person name="Kohn A.B."/>
            <person name="Citarella M."/>
            <person name="Moroz L.L."/>
        </authorList>
    </citation>
    <scope>NUCLEOTIDE SEQUENCE</scope>
</reference>
<evidence type="ECO:0000259" key="4">
    <source>
        <dbReference type="PROSITE" id="PS50227"/>
    </source>
</evidence>
<dbReference type="GO" id="GO:0016020">
    <property type="term" value="C:membrane"/>
    <property type="evidence" value="ECO:0007669"/>
    <property type="project" value="InterPro"/>
</dbReference>
<protein>
    <submittedName>
        <fullName evidence="6">Putative secretory peptide-50</fullName>
    </submittedName>
</protein>
<feature type="domain" description="Sushi" evidence="5">
    <location>
        <begin position="209"/>
        <end position="266"/>
    </location>
</feature>
<dbReference type="SUPFAM" id="SSF57535">
    <property type="entry name" value="Complement control module/SCR domain"/>
    <property type="match status" value="1"/>
</dbReference>
<evidence type="ECO:0000256" key="3">
    <source>
        <dbReference type="SAM" id="SignalP"/>
    </source>
</evidence>